<reference evidence="5" key="2">
    <citation type="submission" date="2025-08" db="UniProtKB">
        <authorList>
            <consortium name="Ensembl"/>
        </authorList>
    </citation>
    <scope>IDENTIFICATION</scope>
</reference>
<dbReference type="OMA" id="IMNDVGF"/>
<sequence length="342" mass="38020">MFAAATKNFVKQVGDTGRLIPVPSLSEADRYQPLSLVTKKRKRRLLKKKKYASTPFSLKDILVGEKEITAGVSSYQLLNYEDKSDVALNGRLGNHIINDVGFNISGSDSVAVKASFGIVTKHELEVPTLLRELNSRKVDLDHCLVRQSKDNGRSVLCVVVESIRTTRQCSLTVHAGMRGTTMRFQIDNGRNPKGRDKAIVIPAHTTIAFSICELFVRLDGRLDICVAPESQGGFEREAGEVLTSNTLSELTHTDTYMDDMVTDYYEKAASMTDVSTAYLRESSHTRVNLLKHNISKGPCALCGMGNQKRETVYGCLECTSGGQKYVRLHVVPCFDLWHKTIR</sequence>
<dbReference type="InterPro" id="IPR042377">
    <property type="entry name" value="GSDME"/>
</dbReference>
<dbReference type="GO" id="GO:0012505">
    <property type="term" value="C:endomembrane system"/>
    <property type="evidence" value="ECO:0007669"/>
    <property type="project" value="UniProtKB-SubCell"/>
</dbReference>
<dbReference type="Ensembl" id="ENSCSET00000001334.1">
    <property type="protein sequence ID" value="ENSCSEP00000001305.1"/>
    <property type="gene ID" value="ENSCSEG00000000887.1"/>
</dbReference>
<dbReference type="Pfam" id="PF04598">
    <property type="entry name" value="Gasdermin"/>
    <property type="match status" value="1"/>
</dbReference>
<feature type="domain" description="Gasdermin pore forming" evidence="4">
    <location>
        <begin position="1"/>
        <end position="235"/>
    </location>
</feature>
<reference evidence="5" key="3">
    <citation type="submission" date="2025-09" db="UniProtKB">
        <authorList>
            <consortium name="Ensembl"/>
        </authorList>
    </citation>
    <scope>IDENTIFICATION</scope>
</reference>
<dbReference type="GeneTree" id="ENSGT00950000183140"/>
<evidence type="ECO:0000256" key="3">
    <source>
        <dbReference type="ARBA" id="ARBA00023136"/>
    </source>
</evidence>
<dbReference type="PANTHER" id="PTHR15207:SF2">
    <property type="entry name" value="PEJVAKIN"/>
    <property type="match status" value="1"/>
</dbReference>
<dbReference type="AlphaFoldDB" id="A0A3P8UM11"/>
<name>A0A3P8UM11_CYNSE</name>
<dbReference type="GO" id="GO:0012501">
    <property type="term" value="P:programmed cell death"/>
    <property type="evidence" value="ECO:0007669"/>
    <property type="project" value="InterPro"/>
</dbReference>
<reference evidence="5 6" key="1">
    <citation type="journal article" date="2014" name="Nat. Genet.">
        <title>Whole-genome sequence of a flatfish provides insights into ZW sex chromosome evolution and adaptation to a benthic lifestyle.</title>
        <authorList>
            <person name="Chen S."/>
            <person name="Zhang G."/>
            <person name="Shao C."/>
            <person name="Huang Q."/>
            <person name="Liu G."/>
            <person name="Zhang P."/>
            <person name="Song W."/>
            <person name="An N."/>
            <person name="Chalopin D."/>
            <person name="Volff J.N."/>
            <person name="Hong Y."/>
            <person name="Li Q."/>
            <person name="Sha Z."/>
            <person name="Zhou H."/>
            <person name="Xie M."/>
            <person name="Yu Q."/>
            <person name="Liu Y."/>
            <person name="Xiang H."/>
            <person name="Wang N."/>
            <person name="Wu K."/>
            <person name="Yang C."/>
            <person name="Zhou Q."/>
            <person name="Liao X."/>
            <person name="Yang L."/>
            <person name="Hu Q."/>
            <person name="Zhang J."/>
            <person name="Meng L."/>
            <person name="Jin L."/>
            <person name="Tian Y."/>
            <person name="Lian J."/>
            <person name="Yang J."/>
            <person name="Miao G."/>
            <person name="Liu S."/>
            <person name="Liang Z."/>
            <person name="Yan F."/>
            <person name="Li Y."/>
            <person name="Sun B."/>
            <person name="Zhang H."/>
            <person name="Zhang J."/>
            <person name="Zhu Y."/>
            <person name="Du M."/>
            <person name="Zhao Y."/>
            <person name="Schartl M."/>
            <person name="Tang Q."/>
            <person name="Wang J."/>
        </authorList>
    </citation>
    <scope>NUCLEOTIDE SEQUENCE</scope>
</reference>
<evidence type="ECO:0000256" key="1">
    <source>
        <dbReference type="ARBA" id="ARBA00004308"/>
    </source>
</evidence>
<protein>
    <submittedName>
        <fullName evidence="5">Pejvakin</fullName>
    </submittedName>
</protein>
<evidence type="ECO:0000256" key="2">
    <source>
        <dbReference type="ARBA" id="ARBA00009279"/>
    </source>
</evidence>
<accession>A0A3P8UM11</accession>
<keyword evidence="6" id="KW-1185">Reference proteome</keyword>
<dbReference type="GO" id="GO:0005737">
    <property type="term" value="C:cytoplasm"/>
    <property type="evidence" value="ECO:0007669"/>
    <property type="project" value="TreeGrafter"/>
</dbReference>
<dbReference type="Proteomes" id="UP000265120">
    <property type="component" value="Chromosome 14"/>
</dbReference>
<comment type="subcellular location">
    <subcellularLocation>
        <location evidence="1">Endomembrane system</location>
    </subcellularLocation>
</comment>
<organism evidence="5 6">
    <name type="scientific">Cynoglossus semilaevis</name>
    <name type="common">Tongue sole</name>
    <dbReference type="NCBI Taxonomy" id="244447"/>
    <lineage>
        <taxon>Eukaryota</taxon>
        <taxon>Metazoa</taxon>
        <taxon>Chordata</taxon>
        <taxon>Craniata</taxon>
        <taxon>Vertebrata</taxon>
        <taxon>Euteleostomi</taxon>
        <taxon>Actinopterygii</taxon>
        <taxon>Neopterygii</taxon>
        <taxon>Teleostei</taxon>
        <taxon>Neoteleostei</taxon>
        <taxon>Acanthomorphata</taxon>
        <taxon>Carangaria</taxon>
        <taxon>Pleuronectiformes</taxon>
        <taxon>Pleuronectoidei</taxon>
        <taxon>Cynoglossidae</taxon>
        <taxon>Cynoglossinae</taxon>
        <taxon>Cynoglossus</taxon>
    </lineage>
</organism>
<dbReference type="PANTHER" id="PTHR15207">
    <property type="entry name" value="NONSYNDROMIC HEARING IMPAIRMENT PROTEIN"/>
    <property type="match status" value="1"/>
</dbReference>
<proteinExistence type="inferred from homology"/>
<keyword evidence="3" id="KW-0472">Membrane</keyword>
<evidence type="ECO:0000313" key="6">
    <source>
        <dbReference type="Proteomes" id="UP000265120"/>
    </source>
</evidence>
<evidence type="ECO:0000259" key="4">
    <source>
        <dbReference type="Pfam" id="PF04598"/>
    </source>
</evidence>
<comment type="similarity">
    <text evidence="2">Belongs to the gasdermin family.</text>
</comment>
<evidence type="ECO:0000313" key="5">
    <source>
        <dbReference type="Ensembl" id="ENSCSEP00000001305.1"/>
    </source>
</evidence>
<dbReference type="InterPro" id="IPR040460">
    <property type="entry name" value="Gasdermin_pore"/>
</dbReference>